<dbReference type="GO" id="GO:0071006">
    <property type="term" value="C:U2-type catalytic step 1 spliceosome"/>
    <property type="evidence" value="ECO:0007669"/>
    <property type="project" value="TreeGrafter"/>
</dbReference>
<dbReference type="GO" id="GO:0017070">
    <property type="term" value="F:U6 snRNA binding"/>
    <property type="evidence" value="ECO:0007669"/>
    <property type="project" value="TreeGrafter"/>
</dbReference>
<name>Q23MM8_TETTS</name>
<dbReference type="PROSITE" id="PS50103">
    <property type="entry name" value="ZF_C3H1"/>
    <property type="match status" value="1"/>
</dbReference>
<dbReference type="InParanoid" id="Q23MM8"/>
<keyword evidence="5" id="KW-0747">Spliceosome</keyword>
<gene>
    <name evidence="15" type="ORF">TTHERM_00954360</name>
</gene>
<dbReference type="STRING" id="312017.Q23MM8"/>
<organism evidence="15 16">
    <name type="scientific">Tetrahymena thermophila (strain SB210)</name>
    <dbReference type="NCBI Taxonomy" id="312017"/>
    <lineage>
        <taxon>Eukaryota</taxon>
        <taxon>Sar</taxon>
        <taxon>Alveolata</taxon>
        <taxon>Ciliophora</taxon>
        <taxon>Intramacronucleata</taxon>
        <taxon>Oligohymenophorea</taxon>
        <taxon>Hymenostomatida</taxon>
        <taxon>Tetrahymenina</taxon>
        <taxon>Tetrahymenidae</taxon>
        <taxon>Tetrahymena</taxon>
    </lineage>
</organism>
<dbReference type="SMART" id="SM00456">
    <property type="entry name" value="WW"/>
    <property type="match status" value="1"/>
</dbReference>
<evidence type="ECO:0000313" key="15">
    <source>
        <dbReference type="EMBL" id="EAR97814.2"/>
    </source>
</evidence>
<feature type="compositionally biased region" description="Acidic residues" evidence="12">
    <location>
        <begin position="139"/>
        <end position="148"/>
    </location>
</feature>
<feature type="compositionally biased region" description="Basic and acidic residues" evidence="12">
    <location>
        <begin position="507"/>
        <end position="531"/>
    </location>
</feature>
<feature type="region of interest" description="Disordered" evidence="12">
    <location>
        <begin position="481"/>
        <end position="540"/>
    </location>
</feature>
<dbReference type="SUPFAM" id="SSF54928">
    <property type="entry name" value="RNA-binding domain, RBD"/>
    <property type="match status" value="1"/>
</dbReference>
<dbReference type="InterPro" id="IPR012677">
    <property type="entry name" value="Nucleotide-bd_a/b_plait_sf"/>
</dbReference>
<keyword evidence="8" id="KW-0694">RNA-binding</keyword>
<dbReference type="Gene3D" id="2.20.70.10">
    <property type="match status" value="1"/>
</dbReference>
<dbReference type="Gene3D" id="3.30.70.330">
    <property type="match status" value="1"/>
</dbReference>
<keyword evidence="6 11" id="KW-0863">Zinc-finger</keyword>
<keyword evidence="4 11" id="KW-0479">Metal-binding</keyword>
<dbReference type="GO" id="GO:0008270">
    <property type="term" value="F:zinc ion binding"/>
    <property type="evidence" value="ECO:0007669"/>
    <property type="project" value="UniProtKB-KW"/>
</dbReference>
<evidence type="ECO:0000256" key="12">
    <source>
        <dbReference type="SAM" id="MobiDB-lite"/>
    </source>
</evidence>
<evidence type="ECO:0000256" key="8">
    <source>
        <dbReference type="ARBA" id="ARBA00022884"/>
    </source>
</evidence>
<evidence type="ECO:0000256" key="11">
    <source>
        <dbReference type="PROSITE-ProRule" id="PRU00723"/>
    </source>
</evidence>
<dbReference type="InterPro" id="IPR001202">
    <property type="entry name" value="WW_dom"/>
</dbReference>
<keyword evidence="16" id="KW-1185">Reference proteome</keyword>
<evidence type="ECO:0000256" key="10">
    <source>
        <dbReference type="ARBA" id="ARBA00023242"/>
    </source>
</evidence>
<dbReference type="GO" id="GO:0036002">
    <property type="term" value="F:pre-mRNA binding"/>
    <property type="evidence" value="ECO:0007669"/>
    <property type="project" value="TreeGrafter"/>
</dbReference>
<dbReference type="InterPro" id="IPR039171">
    <property type="entry name" value="Cwc2/Slt11"/>
</dbReference>
<dbReference type="GO" id="GO:0071007">
    <property type="term" value="C:U2-type catalytic step 2 spliceosome"/>
    <property type="evidence" value="ECO:0007669"/>
    <property type="project" value="TreeGrafter"/>
</dbReference>
<keyword evidence="10" id="KW-0539">Nucleus</keyword>
<dbReference type="InterPro" id="IPR000504">
    <property type="entry name" value="RRM_dom"/>
</dbReference>
<dbReference type="GO" id="GO:0000974">
    <property type="term" value="C:Prp19 complex"/>
    <property type="evidence" value="ECO:0007669"/>
    <property type="project" value="TreeGrafter"/>
</dbReference>
<evidence type="ECO:0000256" key="5">
    <source>
        <dbReference type="ARBA" id="ARBA00022728"/>
    </source>
</evidence>
<dbReference type="OrthoDB" id="10251848at2759"/>
<dbReference type="GeneID" id="7840839"/>
<feature type="domain" description="WW" evidence="13">
    <location>
        <begin position="7"/>
        <end position="41"/>
    </location>
</feature>
<sequence>MDQKVFQELIKPFEQHFNEAYNRYFYYNPITSQSLWELPSEVLEKLKVFEKVYKQEKQKDSNSNDISSNESKKDDVNNTKETQSELNDSKLLEMVKVQIQKEKLKKNVDDQDEGQQKNLESEGEKQNRSRSQSDSQEVNYEDNQEADENNQQMSVQQNNIEDNLNTLDKYIPKGMQQQISKRGEKDISKILLRPSRKQIEQSLADKYAYKEGDQEYNIWYGKHLSDTRDTVRDHKTPAETRCNTELDSGYTKADLTDRYSAYYCHHWAKGCCSEGQNCRYFHRVPSLAECMTIDNSRDVFGRQRHDKHREDRGGVGSFMHETRSIEIKDFKAPTEGIGVITQMYEILYRHFSEWGDIEDIKYLPNQGRAIIRYVHRCMAEYAKEAMQHQALDEGEVINIKWFLEHLDTENQEKYNKEHYEQLKRVVEKQKRDQEIRSKVEEANLKKQQHLAKRQQYLAQKKFNQEQQLMKQNVQLLNQVFADDDDDDEGDKYSGYEDSKSRSRSRSRSKDRELKKTKGREGHEYEIQEKSGQEQQYPLISQYPQYGQYSQQQQQEFASYYQQQYQNQQMYYQQYYQYSQQNQDTEKPLEFSKKK</sequence>
<dbReference type="EMBL" id="GG662658">
    <property type="protein sequence ID" value="EAR97814.2"/>
    <property type="molecule type" value="Genomic_DNA"/>
</dbReference>
<reference evidence="16" key="1">
    <citation type="journal article" date="2006" name="PLoS Biol.">
        <title>Macronuclear genome sequence of the ciliate Tetrahymena thermophila, a model eukaryote.</title>
        <authorList>
            <person name="Eisen J.A."/>
            <person name="Coyne R.S."/>
            <person name="Wu M."/>
            <person name="Wu D."/>
            <person name="Thiagarajan M."/>
            <person name="Wortman J.R."/>
            <person name="Badger J.H."/>
            <person name="Ren Q."/>
            <person name="Amedeo P."/>
            <person name="Jones K.M."/>
            <person name="Tallon L.J."/>
            <person name="Delcher A.L."/>
            <person name="Salzberg S.L."/>
            <person name="Silva J.C."/>
            <person name="Haas B.J."/>
            <person name="Majoros W.H."/>
            <person name="Farzad M."/>
            <person name="Carlton J.M."/>
            <person name="Smith R.K. Jr."/>
            <person name="Garg J."/>
            <person name="Pearlman R.E."/>
            <person name="Karrer K.M."/>
            <person name="Sun L."/>
            <person name="Manning G."/>
            <person name="Elde N.C."/>
            <person name="Turkewitz A.P."/>
            <person name="Asai D.J."/>
            <person name="Wilkes D.E."/>
            <person name="Wang Y."/>
            <person name="Cai H."/>
            <person name="Collins K."/>
            <person name="Stewart B.A."/>
            <person name="Lee S.R."/>
            <person name="Wilamowska K."/>
            <person name="Weinberg Z."/>
            <person name="Ruzzo W.L."/>
            <person name="Wloga D."/>
            <person name="Gaertig J."/>
            <person name="Frankel J."/>
            <person name="Tsao C.-C."/>
            <person name="Gorovsky M.A."/>
            <person name="Keeling P.J."/>
            <person name="Waller R.F."/>
            <person name="Patron N.J."/>
            <person name="Cherry J.M."/>
            <person name="Stover N.A."/>
            <person name="Krieger C.J."/>
            <person name="del Toro C."/>
            <person name="Ryder H.F."/>
            <person name="Williamson S.C."/>
            <person name="Barbeau R.A."/>
            <person name="Hamilton E.P."/>
            <person name="Orias E."/>
        </authorList>
    </citation>
    <scope>NUCLEOTIDE SEQUENCE [LARGE SCALE GENOMIC DNA]</scope>
    <source>
        <strain evidence="16">SB210</strain>
    </source>
</reference>
<dbReference type="GO" id="GO:0008380">
    <property type="term" value="P:RNA splicing"/>
    <property type="evidence" value="ECO:0007669"/>
    <property type="project" value="UniProtKB-KW"/>
</dbReference>
<dbReference type="InterPro" id="IPR035979">
    <property type="entry name" value="RBD_domain_sf"/>
</dbReference>
<evidence type="ECO:0000256" key="7">
    <source>
        <dbReference type="ARBA" id="ARBA00022833"/>
    </source>
</evidence>
<dbReference type="RefSeq" id="XP_001018059.2">
    <property type="nucleotide sequence ID" value="XM_001018059.3"/>
</dbReference>
<feature type="region of interest" description="Disordered" evidence="12">
    <location>
        <begin position="56"/>
        <end position="89"/>
    </location>
</feature>
<evidence type="ECO:0000256" key="3">
    <source>
        <dbReference type="ARBA" id="ARBA00022664"/>
    </source>
</evidence>
<feature type="compositionally biased region" description="Polar residues" evidence="12">
    <location>
        <begin position="129"/>
        <end position="138"/>
    </location>
</feature>
<keyword evidence="7 11" id="KW-0862">Zinc</keyword>
<evidence type="ECO:0000259" key="14">
    <source>
        <dbReference type="PROSITE" id="PS50103"/>
    </source>
</evidence>
<dbReference type="InterPro" id="IPR032297">
    <property type="entry name" value="Torus"/>
</dbReference>
<evidence type="ECO:0000259" key="13">
    <source>
        <dbReference type="PROSITE" id="PS50020"/>
    </source>
</evidence>
<feature type="compositionally biased region" description="Basic and acidic residues" evidence="12">
    <location>
        <begin position="490"/>
        <end position="500"/>
    </location>
</feature>
<evidence type="ECO:0000256" key="9">
    <source>
        <dbReference type="ARBA" id="ARBA00023187"/>
    </source>
</evidence>
<evidence type="ECO:0000313" key="16">
    <source>
        <dbReference type="Proteomes" id="UP000009168"/>
    </source>
</evidence>
<keyword evidence="3" id="KW-0507">mRNA processing</keyword>
<dbReference type="Pfam" id="PF16131">
    <property type="entry name" value="Torus"/>
    <property type="match status" value="1"/>
</dbReference>
<dbReference type="HOGENOM" id="CLU_466546_0_0_1"/>
<dbReference type="KEGG" id="tet:TTHERM_00954360"/>
<feature type="zinc finger region" description="C3H1-type" evidence="11">
    <location>
        <begin position="258"/>
        <end position="285"/>
    </location>
</feature>
<dbReference type="Pfam" id="PF00076">
    <property type="entry name" value="RRM_1"/>
    <property type="match status" value="1"/>
</dbReference>
<dbReference type="PROSITE" id="PS50020">
    <property type="entry name" value="WW_DOMAIN_2"/>
    <property type="match status" value="1"/>
</dbReference>
<feature type="region of interest" description="Disordered" evidence="12">
    <location>
        <begin position="103"/>
        <end position="152"/>
    </location>
</feature>
<feature type="domain" description="C3H1-type" evidence="14">
    <location>
        <begin position="258"/>
        <end position="285"/>
    </location>
</feature>
<dbReference type="PANTHER" id="PTHR14089">
    <property type="entry name" value="PRE-MRNA-SPLICING FACTOR RBM22"/>
    <property type="match status" value="1"/>
</dbReference>
<dbReference type="GO" id="GO:0006397">
    <property type="term" value="P:mRNA processing"/>
    <property type="evidence" value="ECO:0007669"/>
    <property type="project" value="UniProtKB-KW"/>
</dbReference>
<comment type="subcellular location">
    <subcellularLocation>
        <location evidence="1">Nucleus</location>
    </subcellularLocation>
</comment>
<dbReference type="PANTHER" id="PTHR14089:SF2">
    <property type="entry name" value="PRE-MRNA-SPLICING FACTOR CWC2"/>
    <property type="match status" value="1"/>
</dbReference>
<dbReference type="Proteomes" id="UP000009168">
    <property type="component" value="Unassembled WGS sequence"/>
</dbReference>
<accession>Q23MM8</accession>
<protein>
    <submittedName>
        <fullName evidence="15">WW domain protein</fullName>
    </submittedName>
</protein>
<comment type="similarity">
    <text evidence="2">Belongs to the RRM CWC2 family.</text>
</comment>
<keyword evidence="9" id="KW-0508">mRNA splicing</keyword>
<proteinExistence type="inferred from homology"/>
<dbReference type="eggNOG" id="KOG0118">
    <property type="taxonomic scope" value="Eukaryota"/>
</dbReference>
<evidence type="ECO:0000256" key="1">
    <source>
        <dbReference type="ARBA" id="ARBA00004123"/>
    </source>
</evidence>
<evidence type="ECO:0000256" key="4">
    <source>
        <dbReference type="ARBA" id="ARBA00022723"/>
    </source>
</evidence>
<dbReference type="AlphaFoldDB" id="Q23MM8"/>
<dbReference type="InterPro" id="IPR000571">
    <property type="entry name" value="Znf_CCCH"/>
</dbReference>
<evidence type="ECO:0000256" key="2">
    <source>
        <dbReference type="ARBA" id="ARBA00008024"/>
    </source>
</evidence>
<evidence type="ECO:0000256" key="6">
    <source>
        <dbReference type="ARBA" id="ARBA00022771"/>
    </source>
</evidence>